<feature type="compositionally biased region" description="Acidic residues" evidence="1">
    <location>
        <begin position="12"/>
        <end position="27"/>
    </location>
</feature>
<accession>A0A1X2HU84</accession>
<dbReference type="Proteomes" id="UP000242180">
    <property type="component" value="Unassembled WGS sequence"/>
</dbReference>
<reference evidence="2 3" key="1">
    <citation type="submission" date="2016-07" db="EMBL/GenBank/DDBJ databases">
        <title>Pervasive Adenine N6-methylation of Active Genes in Fungi.</title>
        <authorList>
            <consortium name="DOE Joint Genome Institute"/>
            <person name="Mondo S.J."/>
            <person name="Dannebaum R.O."/>
            <person name="Kuo R.C."/>
            <person name="Labutti K."/>
            <person name="Haridas S."/>
            <person name="Kuo A."/>
            <person name="Salamov A."/>
            <person name="Ahrendt S.R."/>
            <person name="Lipzen A."/>
            <person name="Sullivan W."/>
            <person name="Andreopoulos W.B."/>
            <person name="Clum A."/>
            <person name="Lindquist E."/>
            <person name="Daum C."/>
            <person name="Ramamoorthy G.K."/>
            <person name="Gryganskyi A."/>
            <person name="Culley D."/>
            <person name="Magnuson J.K."/>
            <person name="James T.Y."/>
            <person name="O'Malley M.A."/>
            <person name="Stajich J.E."/>
            <person name="Spatafora J.W."/>
            <person name="Visel A."/>
            <person name="Grigoriev I.V."/>
        </authorList>
    </citation>
    <scope>NUCLEOTIDE SEQUENCE [LARGE SCALE GENOMIC DNA]</scope>
    <source>
        <strain evidence="2 3">NRRL 2496</strain>
    </source>
</reference>
<organism evidence="2 3">
    <name type="scientific">Syncephalastrum racemosum</name>
    <name type="common">Filamentous fungus</name>
    <dbReference type="NCBI Taxonomy" id="13706"/>
    <lineage>
        <taxon>Eukaryota</taxon>
        <taxon>Fungi</taxon>
        <taxon>Fungi incertae sedis</taxon>
        <taxon>Mucoromycota</taxon>
        <taxon>Mucoromycotina</taxon>
        <taxon>Mucoromycetes</taxon>
        <taxon>Mucorales</taxon>
        <taxon>Syncephalastraceae</taxon>
        <taxon>Syncephalastrum</taxon>
    </lineage>
</organism>
<name>A0A1X2HU84_SYNRA</name>
<protein>
    <submittedName>
        <fullName evidence="2">Uncharacterized protein</fullName>
    </submittedName>
</protein>
<feature type="region of interest" description="Disordered" evidence="1">
    <location>
        <begin position="1"/>
        <end position="27"/>
    </location>
</feature>
<dbReference type="InParanoid" id="A0A1X2HU84"/>
<proteinExistence type="predicted"/>
<sequence length="104" mass="12173">MSRRKSQSADSDMSEEEDIVMDETERYEDEGDMERFMYLAEMRGKTSMRGERGGLERTGIFRNYPDILDEKAEPISPAASQPDKIVHVKEFFNDFEDLFDEDTM</sequence>
<dbReference type="AlphaFoldDB" id="A0A1X2HU84"/>
<evidence type="ECO:0000256" key="1">
    <source>
        <dbReference type="SAM" id="MobiDB-lite"/>
    </source>
</evidence>
<comment type="caution">
    <text evidence="2">The sequence shown here is derived from an EMBL/GenBank/DDBJ whole genome shotgun (WGS) entry which is preliminary data.</text>
</comment>
<gene>
    <name evidence="2" type="ORF">BCR43DRAFT_482706</name>
</gene>
<keyword evidence="3" id="KW-1185">Reference proteome</keyword>
<dbReference type="EMBL" id="MCGN01000001">
    <property type="protein sequence ID" value="ORZ03081.1"/>
    <property type="molecule type" value="Genomic_DNA"/>
</dbReference>
<evidence type="ECO:0000313" key="3">
    <source>
        <dbReference type="Proteomes" id="UP000242180"/>
    </source>
</evidence>
<evidence type="ECO:0000313" key="2">
    <source>
        <dbReference type="EMBL" id="ORZ03081.1"/>
    </source>
</evidence>